<feature type="non-terminal residue" evidence="5">
    <location>
        <position position="205"/>
    </location>
</feature>
<accession>A0A383BQX4</accession>
<feature type="domain" description="PPIase cyclophilin-type" evidence="4">
    <location>
        <begin position="48"/>
        <end position="174"/>
    </location>
</feature>
<evidence type="ECO:0000256" key="3">
    <source>
        <dbReference type="ARBA" id="ARBA00023235"/>
    </source>
</evidence>
<proteinExistence type="predicted"/>
<keyword evidence="2" id="KW-0697">Rotamase</keyword>
<gene>
    <name evidence="5" type="ORF">METZ01_LOCUS475094</name>
</gene>
<protein>
    <recommendedName>
        <fullName evidence="1">peptidylprolyl isomerase</fullName>
        <ecNumber evidence="1">5.2.1.8</ecNumber>
    </recommendedName>
</protein>
<evidence type="ECO:0000259" key="4">
    <source>
        <dbReference type="PROSITE" id="PS50072"/>
    </source>
</evidence>
<dbReference type="Gene3D" id="2.40.100.10">
    <property type="entry name" value="Cyclophilin-like"/>
    <property type="match status" value="1"/>
</dbReference>
<dbReference type="EMBL" id="UINC01202437">
    <property type="protein sequence ID" value="SVE22240.1"/>
    <property type="molecule type" value="Genomic_DNA"/>
</dbReference>
<dbReference type="InterPro" id="IPR029000">
    <property type="entry name" value="Cyclophilin-like_dom_sf"/>
</dbReference>
<dbReference type="EC" id="5.2.1.8" evidence="1"/>
<dbReference type="PROSITE" id="PS50072">
    <property type="entry name" value="CSA_PPIASE_2"/>
    <property type="match status" value="1"/>
</dbReference>
<evidence type="ECO:0000256" key="2">
    <source>
        <dbReference type="ARBA" id="ARBA00023110"/>
    </source>
</evidence>
<sequence>MGCLLLLASCGGGPEGGGDASVNKAVLMDPQGEEMTKQAPDTYRVRFETSAGDIQIEVERSFSPHGADRFYNLVANGFYDECRFFRIVPNFIVQWGMSPDPEVTAVWQGATIPDDPVQISNDRGTITFAKTNSPNSRTTQLFINLVDNARPLDGKGFAPFGRIVSGMDVVDALNPEYGAIGQGNIAARGNAFLIEKYPNLDYIKS</sequence>
<name>A0A383BQX4_9ZZZZ</name>
<dbReference type="PANTHER" id="PTHR43246">
    <property type="entry name" value="PEPTIDYL-PROLYL CIS-TRANS ISOMERASE CYP38, CHLOROPLASTIC"/>
    <property type="match status" value="1"/>
</dbReference>
<dbReference type="InterPro" id="IPR002130">
    <property type="entry name" value="Cyclophilin-type_PPIase_dom"/>
</dbReference>
<dbReference type="AlphaFoldDB" id="A0A383BQX4"/>
<dbReference type="Pfam" id="PF00160">
    <property type="entry name" value="Pro_isomerase"/>
    <property type="match status" value="1"/>
</dbReference>
<reference evidence="5" key="1">
    <citation type="submission" date="2018-05" db="EMBL/GenBank/DDBJ databases">
        <authorList>
            <person name="Lanie J.A."/>
            <person name="Ng W.-L."/>
            <person name="Kazmierczak K.M."/>
            <person name="Andrzejewski T.M."/>
            <person name="Davidsen T.M."/>
            <person name="Wayne K.J."/>
            <person name="Tettelin H."/>
            <person name="Glass J.I."/>
            <person name="Rusch D."/>
            <person name="Podicherti R."/>
            <person name="Tsui H.-C.T."/>
            <person name="Winkler M.E."/>
        </authorList>
    </citation>
    <scope>NUCLEOTIDE SEQUENCE</scope>
</reference>
<dbReference type="GO" id="GO:0003755">
    <property type="term" value="F:peptidyl-prolyl cis-trans isomerase activity"/>
    <property type="evidence" value="ECO:0007669"/>
    <property type="project" value="UniProtKB-KW"/>
</dbReference>
<evidence type="ECO:0000256" key="1">
    <source>
        <dbReference type="ARBA" id="ARBA00013194"/>
    </source>
</evidence>
<dbReference type="SUPFAM" id="SSF50891">
    <property type="entry name" value="Cyclophilin-like"/>
    <property type="match status" value="1"/>
</dbReference>
<organism evidence="5">
    <name type="scientific">marine metagenome</name>
    <dbReference type="NCBI Taxonomy" id="408172"/>
    <lineage>
        <taxon>unclassified sequences</taxon>
        <taxon>metagenomes</taxon>
        <taxon>ecological metagenomes</taxon>
    </lineage>
</organism>
<evidence type="ECO:0000313" key="5">
    <source>
        <dbReference type="EMBL" id="SVE22240.1"/>
    </source>
</evidence>
<dbReference type="InterPro" id="IPR044665">
    <property type="entry name" value="E_coli_cyclophilin_A-like"/>
</dbReference>
<keyword evidence="3" id="KW-0413">Isomerase</keyword>